<name>A0ABU9LNL6_9BACL</name>
<protein>
    <submittedName>
        <fullName evidence="3">Uncharacterized protein</fullName>
    </submittedName>
</protein>
<sequence length="104" mass="12130">MLILLILSIIALIGIPLLLVISSLKFEERQLDAMIHQYYVEHRTVRKTQKMSVKPVVEKQTQQKRPSAAKDESKRAFTHTIRKKLPGYIYPSREAMIRDRANKN</sequence>
<reference evidence="3 4" key="1">
    <citation type="submission" date="2024-04" db="EMBL/GenBank/DDBJ databases">
        <authorList>
            <person name="Wu Y.S."/>
            <person name="Zhang L."/>
        </authorList>
    </citation>
    <scope>NUCLEOTIDE SEQUENCE [LARGE SCALE GENOMIC DNA]</scope>
    <source>
        <strain evidence="3 4">KG-01</strain>
    </source>
</reference>
<keyword evidence="2" id="KW-0812">Transmembrane</keyword>
<keyword evidence="2" id="KW-1133">Transmembrane helix</keyword>
<feature type="region of interest" description="Disordered" evidence="1">
    <location>
        <begin position="51"/>
        <end position="77"/>
    </location>
</feature>
<accession>A0ABU9LNL6</accession>
<evidence type="ECO:0000256" key="2">
    <source>
        <dbReference type="SAM" id="Phobius"/>
    </source>
</evidence>
<dbReference type="EMBL" id="JBCEWA010000004">
    <property type="protein sequence ID" value="MEL5987966.1"/>
    <property type="molecule type" value="Genomic_DNA"/>
</dbReference>
<keyword evidence="2" id="KW-0472">Membrane</keyword>
<organism evidence="3 4">
    <name type="scientific">Kurthia gibsonii</name>
    <dbReference type="NCBI Taxonomy" id="33946"/>
    <lineage>
        <taxon>Bacteria</taxon>
        <taxon>Bacillati</taxon>
        <taxon>Bacillota</taxon>
        <taxon>Bacilli</taxon>
        <taxon>Bacillales</taxon>
        <taxon>Caryophanaceae</taxon>
        <taxon>Kurthia</taxon>
    </lineage>
</organism>
<dbReference type="RefSeq" id="WP_068453425.1">
    <property type="nucleotide sequence ID" value="NZ_CP147847.1"/>
</dbReference>
<feature type="transmembrane region" description="Helical" evidence="2">
    <location>
        <begin position="6"/>
        <end position="24"/>
    </location>
</feature>
<evidence type="ECO:0000313" key="4">
    <source>
        <dbReference type="Proteomes" id="UP001398420"/>
    </source>
</evidence>
<comment type="caution">
    <text evidence="3">The sequence shown here is derived from an EMBL/GenBank/DDBJ whole genome shotgun (WGS) entry which is preliminary data.</text>
</comment>
<gene>
    <name evidence="3" type="ORF">AAF454_06005</name>
</gene>
<evidence type="ECO:0000256" key="1">
    <source>
        <dbReference type="SAM" id="MobiDB-lite"/>
    </source>
</evidence>
<evidence type="ECO:0000313" key="3">
    <source>
        <dbReference type="EMBL" id="MEL5987966.1"/>
    </source>
</evidence>
<keyword evidence="4" id="KW-1185">Reference proteome</keyword>
<dbReference type="Proteomes" id="UP001398420">
    <property type="component" value="Unassembled WGS sequence"/>
</dbReference>
<proteinExistence type="predicted"/>